<keyword evidence="6 11" id="KW-0418">Kinase</keyword>
<protein>
    <recommendedName>
        <fullName evidence="2">1-phosphatidylinositol-4-phosphate 5-kinase</fullName>
        <ecNumber evidence="2">2.7.1.68</ecNumber>
    </recommendedName>
    <alternativeName>
        <fullName evidence="10">1-phosphatidylinositol 4-phosphate kinase</fullName>
    </alternativeName>
    <alternativeName>
        <fullName evidence="8">Diphosphoinositide kinase</fullName>
    </alternativeName>
    <alternativeName>
        <fullName evidence="9">PIP5K</fullName>
    </alternativeName>
</protein>
<dbReference type="Gene3D" id="3.30.800.10">
    <property type="entry name" value="Phosphatidylinositol Phosphate Kinase II Beta"/>
    <property type="match status" value="1"/>
</dbReference>
<evidence type="ECO:0000256" key="4">
    <source>
        <dbReference type="ARBA" id="ARBA00022679"/>
    </source>
</evidence>
<keyword evidence="3" id="KW-0597">Phosphoprotein</keyword>
<keyword evidence="5 11" id="KW-0547">Nucleotide-binding</keyword>
<sequence>MGTDYKDRKTGKINILPNTTSNGTLRNHPFYIKNNNNNIDSSSGINSTNTDIINIKNKVNAYNIKHFTGKNNNTGNTNIKINNIPTYFNNNHNNSNINNNNLNSKAVQHKKSAELTDNEVVQYSVLNTTTTTNSTSSDDNESFTGIIGHNEINNKNNLDIPAVNTATATATAPSLLSSPPPTAAATNTTTTTTTTINNNNNNNKNNNYNTMNNVNDNNDNNAVVMDTESLSDTGSYFTSDKDTGVLLNKTISRNIIPKKKQQPNIKKKRHSDININHNIYNNNNGSNSRRSTGIFSTTSMPGSQSVNNNATPNIRQPPFFSHKHSQIIPVGDSAETFHNSNTNIVSTNNYNTDSTSSGSGSTDNLLGSKHRHHRVNDDNLKRSELASKEIRKMRQSLLLKRNTRLHNHHNANDKKNRKNYGNSLLDDDRVLVGNRVSEGHVNFTIAYNMLTGIRVAVSRCSGIMKPLTNTDFKLTKKLVFDYHGNESTPSSQYAFKFKDYSPEVFRELRCLFGIDPADYLMSLTSKYILSELNSPGKSGSFFYFSRDYKYIIKTIHHSEHRHLRKTLKNYYNHVKENPNTLISQFYGLHRVKMPFSYKNQIKHRKIYFLVMNNLFAPHLDIHASYDLKGSTWGRLTPTESHPNIYNENDDDTNRPVLKDLNWINSNMHIEFGPLKKQKFLEQLRKDVTLLSKLNIMDYSLLLGIHDMDRGNDLLNLDDGNENYNDNIQKGHAPLTKSGNNNNNNARVDNSHAFGLHYFQQYEGGIRSSDKLDHDTNKIYFIGIIDCLTNYNIIKRLETFIRSINHDLSEVSAIPPKAYSDRFYTFISKSIEPSPSISTSTSENVS</sequence>
<dbReference type="InterPro" id="IPR027484">
    <property type="entry name" value="PInositol-4-P-5-kinase_N"/>
</dbReference>
<dbReference type="AlphaFoldDB" id="A0A376BBW9"/>
<evidence type="ECO:0000259" key="13">
    <source>
        <dbReference type="PROSITE" id="PS51455"/>
    </source>
</evidence>
<gene>
    <name evidence="14" type="ORF">SCODWIG_03381</name>
</gene>
<feature type="compositionally biased region" description="Low complexity" evidence="12">
    <location>
        <begin position="348"/>
        <end position="367"/>
    </location>
</feature>
<dbReference type="GO" id="GO:0016308">
    <property type="term" value="F:1-phosphatidylinositol-4-phosphate 5-kinase activity"/>
    <property type="evidence" value="ECO:0007669"/>
    <property type="project" value="UniProtKB-EC"/>
</dbReference>
<evidence type="ECO:0000256" key="1">
    <source>
        <dbReference type="ARBA" id="ARBA00000444"/>
    </source>
</evidence>
<accession>A0A376BBW9</accession>
<dbReference type="InterPro" id="IPR027483">
    <property type="entry name" value="PInositol-4-P-4/5-kinase_C_sf"/>
</dbReference>
<feature type="region of interest" description="Disordered" evidence="12">
    <location>
        <begin position="1"/>
        <end position="20"/>
    </location>
</feature>
<dbReference type="CDD" id="cd17303">
    <property type="entry name" value="PIPKc_PIP5K_yeast_like"/>
    <property type="match status" value="1"/>
</dbReference>
<dbReference type="FunFam" id="3.30.800.10:FF:000009">
    <property type="entry name" value="Phosphatidylinositol 4-phosphate 5-kinase its3"/>
    <property type="match status" value="1"/>
</dbReference>
<evidence type="ECO:0000256" key="7">
    <source>
        <dbReference type="ARBA" id="ARBA00022840"/>
    </source>
</evidence>
<dbReference type="GO" id="GO:0005886">
    <property type="term" value="C:plasma membrane"/>
    <property type="evidence" value="ECO:0007669"/>
    <property type="project" value="TreeGrafter"/>
</dbReference>
<dbReference type="PANTHER" id="PTHR23086">
    <property type="entry name" value="PHOSPHATIDYLINOSITOL-4-PHOSPHATE 5-KINASE"/>
    <property type="match status" value="1"/>
</dbReference>
<evidence type="ECO:0000313" key="15">
    <source>
        <dbReference type="Proteomes" id="UP000262825"/>
    </source>
</evidence>
<name>A0A376BBW9_9ASCO</name>
<feature type="region of interest" description="Disordered" evidence="12">
    <location>
        <begin position="348"/>
        <end position="378"/>
    </location>
</feature>
<dbReference type="InterPro" id="IPR023610">
    <property type="entry name" value="PInositol-4/5-P-5/4-kinase"/>
</dbReference>
<reference evidence="15" key="1">
    <citation type="submission" date="2018-06" db="EMBL/GenBank/DDBJ databases">
        <authorList>
            <person name="Guldener U."/>
        </authorList>
    </citation>
    <scope>NUCLEOTIDE SEQUENCE [LARGE SCALE GENOMIC DNA]</scope>
    <source>
        <strain evidence="15">UTAD17</strain>
    </source>
</reference>
<evidence type="ECO:0000313" key="14">
    <source>
        <dbReference type="EMBL" id="SSD61620.1"/>
    </source>
</evidence>
<organism evidence="14 15">
    <name type="scientific">Saccharomycodes ludwigii</name>
    <dbReference type="NCBI Taxonomy" id="36035"/>
    <lineage>
        <taxon>Eukaryota</taxon>
        <taxon>Fungi</taxon>
        <taxon>Dikarya</taxon>
        <taxon>Ascomycota</taxon>
        <taxon>Saccharomycotina</taxon>
        <taxon>Saccharomycetes</taxon>
        <taxon>Saccharomycodales</taxon>
        <taxon>Saccharomycodaceae</taxon>
        <taxon>Saccharomycodes</taxon>
    </lineage>
</organism>
<dbReference type="PANTHER" id="PTHR23086:SF8">
    <property type="entry name" value="PHOSPHATIDYLINOSITOL 5-PHOSPHATE 4-KINASE, ISOFORM A"/>
    <property type="match status" value="1"/>
</dbReference>
<comment type="catalytic activity">
    <reaction evidence="1">
        <text>a 1,2-diacyl-sn-glycero-3-phospho-(1D-myo-inositol 4-phosphate) + ATP = a 1,2-diacyl-sn-glycero-3-phospho-(1D-myo-inositol-4,5-bisphosphate) + ADP + H(+)</text>
        <dbReference type="Rhea" id="RHEA:14425"/>
        <dbReference type="ChEBI" id="CHEBI:15378"/>
        <dbReference type="ChEBI" id="CHEBI:30616"/>
        <dbReference type="ChEBI" id="CHEBI:58178"/>
        <dbReference type="ChEBI" id="CHEBI:58456"/>
        <dbReference type="ChEBI" id="CHEBI:456216"/>
        <dbReference type="EC" id="2.7.1.68"/>
    </reaction>
</comment>
<evidence type="ECO:0000256" key="9">
    <source>
        <dbReference type="ARBA" id="ARBA00080374"/>
    </source>
</evidence>
<dbReference type="GO" id="GO:0005524">
    <property type="term" value="F:ATP binding"/>
    <property type="evidence" value="ECO:0007669"/>
    <property type="project" value="UniProtKB-UniRule"/>
</dbReference>
<evidence type="ECO:0000256" key="6">
    <source>
        <dbReference type="ARBA" id="ARBA00022777"/>
    </source>
</evidence>
<evidence type="ECO:0000256" key="2">
    <source>
        <dbReference type="ARBA" id="ARBA00012172"/>
    </source>
</evidence>
<dbReference type="Gene3D" id="3.30.810.10">
    <property type="entry name" value="2-Layer Sandwich"/>
    <property type="match status" value="1"/>
</dbReference>
<feature type="region of interest" description="Disordered" evidence="12">
    <location>
        <begin position="400"/>
        <end position="421"/>
    </location>
</feature>
<evidence type="ECO:0000256" key="11">
    <source>
        <dbReference type="PROSITE-ProRule" id="PRU00781"/>
    </source>
</evidence>
<dbReference type="InterPro" id="IPR002498">
    <property type="entry name" value="PInositol-4-P-4/5-kinase_core"/>
</dbReference>
<proteinExistence type="predicted"/>
<evidence type="ECO:0000256" key="12">
    <source>
        <dbReference type="SAM" id="MobiDB-lite"/>
    </source>
</evidence>
<evidence type="ECO:0000256" key="8">
    <source>
        <dbReference type="ARBA" id="ARBA00078403"/>
    </source>
</evidence>
<feature type="compositionally biased region" description="Basic and acidic residues" evidence="12">
    <location>
        <begin position="1"/>
        <end position="10"/>
    </location>
</feature>
<evidence type="ECO:0000256" key="10">
    <source>
        <dbReference type="ARBA" id="ARBA00082306"/>
    </source>
</evidence>
<keyword evidence="7 11" id="KW-0067">ATP-binding</keyword>
<dbReference type="EC" id="2.7.1.68" evidence="2"/>
<dbReference type="SUPFAM" id="SSF56104">
    <property type="entry name" value="SAICAR synthase-like"/>
    <property type="match status" value="1"/>
</dbReference>
<keyword evidence="15" id="KW-1185">Reference proteome</keyword>
<dbReference type="Proteomes" id="UP000262825">
    <property type="component" value="Unassembled WGS sequence"/>
</dbReference>
<feature type="region of interest" description="Disordered" evidence="12">
    <location>
        <begin position="172"/>
        <end position="205"/>
    </location>
</feature>
<evidence type="ECO:0000256" key="5">
    <source>
        <dbReference type="ARBA" id="ARBA00022741"/>
    </source>
</evidence>
<dbReference type="SMART" id="SM00330">
    <property type="entry name" value="PIPKc"/>
    <property type="match status" value="1"/>
</dbReference>
<keyword evidence="4 11" id="KW-0808">Transferase</keyword>
<dbReference type="GO" id="GO:0046854">
    <property type="term" value="P:phosphatidylinositol phosphate biosynthetic process"/>
    <property type="evidence" value="ECO:0007669"/>
    <property type="project" value="TreeGrafter"/>
</dbReference>
<dbReference type="PROSITE" id="PS51455">
    <property type="entry name" value="PIPK"/>
    <property type="match status" value="1"/>
</dbReference>
<dbReference type="Pfam" id="PF01504">
    <property type="entry name" value="PIP5K"/>
    <property type="match status" value="1"/>
</dbReference>
<dbReference type="EMBL" id="UFAJ01000794">
    <property type="protein sequence ID" value="SSD61620.1"/>
    <property type="molecule type" value="Genomic_DNA"/>
</dbReference>
<dbReference type="VEuPathDB" id="FungiDB:SCODWIG_03381"/>
<evidence type="ECO:0000256" key="3">
    <source>
        <dbReference type="ARBA" id="ARBA00022553"/>
    </source>
</evidence>
<feature type="domain" description="PIPK" evidence="13">
    <location>
        <begin position="433"/>
        <end position="830"/>
    </location>
</feature>